<dbReference type="GO" id="GO:0000815">
    <property type="term" value="C:ESCRT III complex"/>
    <property type="evidence" value="ECO:0007669"/>
    <property type="project" value="TreeGrafter"/>
</dbReference>
<dbReference type="Proteomes" id="UP001212411">
    <property type="component" value="Chromosome 1"/>
</dbReference>
<dbReference type="EMBL" id="CP115611">
    <property type="protein sequence ID" value="WBW71069.1"/>
    <property type="molecule type" value="Genomic_DNA"/>
</dbReference>
<evidence type="ECO:0000256" key="6">
    <source>
        <dbReference type="ARBA" id="ARBA00023136"/>
    </source>
</evidence>
<dbReference type="Gene3D" id="1.10.287.1060">
    <property type="entry name" value="ESAT-6-like"/>
    <property type="match status" value="1"/>
</dbReference>
<keyword evidence="6" id="KW-0472">Membrane</keyword>
<dbReference type="KEGG" id="som:SOMG_00464"/>
<evidence type="ECO:0000256" key="7">
    <source>
        <dbReference type="SAM" id="MobiDB-lite"/>
    </source>
</evidence>
<comment type="subcellular location">
    <subcellularLocation>
        <location evidence="1">Endosome membrane</location>
    </subcellularLocation>
</comment>
<reference evidence="8 9" key="1">
    <citation type="journal article" date="2023" name="G3 (Bethesda)">
        <title>A high-quality reference genome for the fission yeast Schizosaccharomyces osmophilus.</title>
        <authorList>
            <person name="Jia G.S."/>
            <person name="Zhang W.C."/>
            <person name="Liang Y."/>
            <person name="Liu X.H."/>
            <person name="Rhind N."/>
            <person name="Pidoux A."/>
            <person name="Brysch-Herzberg M."/>
            <person name="Du L.L."/>
        </authorList>
    </citation>
    <scope>NUCLEOTIDE SEQUENCE [LARGE SCALE GENOMIC DNA]</scope>
    <source>
        <strain evidence="8 9">CBS 15793</strain>
    </source>
</reference>
<dbReference type="PANTHER" id="PTHR22761">
    <property type="entry name" value="CHARGED MULTIVESICULAR BODY PROTEIN"/>
    <property type="match status" value="1"/>
</dbReference>
<feature type="compositionally biased region" description="Basic and acidic residues" evidence="7">
    <location>
        <begin position="191"/>
        <end position="203"/>
    </location>
</feature>
<evidence type="ECO:0000313" key="9">
    <source>
        <dbReference type="Proteomes" id="UP001212411"/>
    </source>
</evidence>
<keyword evidence="3" id="KW-0813">Transport</keyword>
<keyword evidence="5" id="KW-0653">Protein transport</keyword>
<name>A0AAE9W730_9SCHI</name>
<evidence type="ECO:0000256" key="5">
    <source>
        <dbReference type="ARBA" id="ARBA00022927"/>
    </source>
</evidence>
<gene>
    <name evidence="8" type="primary">vps20</name>
    <name evidence="8" type="ORF">SOMG_00464</name>
</gene>
<protein>
    <submittedName>
        <fullName evidence="8">ESCRT III complex subunit Vps20</fullName>
    </submittedName>
</protein>
<dbReference type="RefSeq" id="XP_056035312.1">
    <property type="nucleotide sequence ID" value="XM_056179258.1"/>
</dbReference>
<dbReference type="AlphaFoldDB" id="A0AAE9W730"/>
<dbReference type="PANTHER" id="PTHR22761:SF5">
    <property type="entry name" value="CHARGED MULTIVESICULAR BODY PROTEIN 6"/>
    <property type="match status" value="1"/>
</dbReference>
<proteinExistence type="inferred from homology"/>
<evidence type="ECO:0000256" key="3">
    <source>
        <dbReference type="ARBA" id="ARBA00022448"/>
    </source>
</evidence>
<evidence type="ECO:0000313" key="8">
    <source>
        <dbReference type="EMBL" id="WBW71069.1"/>
    </source>
</evidence>
<evidence type="ECO:0000256" key="4">
    <source>
        <dbReference type="ARBA" id="ARBA00022753"/>
    </source>
</evidence>
<sequence length="245" mass="28179">MLNTNSPETFVCLFLKEDEYSLHESEINMGAYNSKISDRDRSILKIKEQRDKLLRYHKRLERIEQLEVSFARKCLADNNRKGALKALSAKKFYSGLIEQSYGQLGNIEQLLSSIEFTLIQQDVLFGLQEGSGILQQLQKEMPLERIDKICNDNDEASQYVDEVNVILQGRMSRDQEDEVQAELDALIQEQEDHPSKSQLRERQPVFPTVPQTKPNRPVEVKPENAFHSNQIPSTADNDKQQALLS</sequence>
<dbReference type="GO" id="GO:0005771">
    <property type="term" value="C:multivesicular body"/>
    <property type="evidence" value="ECO:0007669"/>
    <property type="project" value="TreeGrafter"/>
</dbReference>
<comment type="similarity">
    <text evidence="2">Belongs to the SNF7 family.</text>
</comment>
<feature type="compositionally biased region" description="Polar residues" evidence="7">
    <location>
        <begin position="226"/>
        <end position="245"/>
    </location>
</feature>
<dbReference type="GO" id="GO:0015031">
    <property type="term" value="P:protein transport"/>
    <property type="evidence" value="ECO:0007669"/>
    <property type="project" value="UniProtKB-KW"/>
</dbReference>
<dbReference type="GO" id="GO:0006900">
    <property type="term" value="P:vesicle budding from membrane"/>
    <property type="evidence" value="ECO:0007669"/>
    <property type="project" value="TreeGrafter"/>
</dbReference>
<feature type="region of interest" description="Disordered" evidence="7">
    <location>
        <begin position="191"/>
        <end position="245"/>
    </location>
</feature>
<dbReference type="InterPro" id="IPR005024">
    <property type="entry name" value="Snf7_fam"/>
</dbReference>
<keyword evidence="9" id="KW-1185">Reference proteome</keyword>
<dbReference type="GO" id="GO:0032511">
    <property type="term" value="P:late endosome to vacuole transport via multivesicular body sorting pathway"/>
    <property type="evidence" value="ECO:0007669"/>
    <property type="project" value="TreeGrafter"/>
</dbReference>
<accession>A0AAE9W730</accession>
<keyword evidence="4" id="KW-0967">Endosome</keyword>
<dbReference type="GeneID" id="80873947"/>
<dbReference type="Pfam" id="PF03357">
    <property type="entry name" value="Snf7"/>
    <property type="match status" value="1"/>
</dbReference>
<organism evidence="8 9">
    <name type="scientific">Schizosaccharomyces osmophilus</name>
    <dbReference type="NCBI Taxonomy" id="2545709"/>
    <lineage>
        <taxon>Eukaryota</taxon>
        <taxon>Fungi</taxon>
        <taxon>Dikarya</taxon>
        <taxon>Ascomycota</taxon>
        <taxon>Taphrinomycotina</taxon>
        <taxon>Schizosaccharomycetes</taxon>
        <taxon>Schizosaccharomycetales</taxon>
        <taxon>Schizosaccharomycetaceae</taxon>
        <taxon>Schizosaccharomyces</taxon>
    </lineage>
</organism>
<evidence type="ECO:0000256" key="1">
    <source>
        <dbReference type="ARBA" id="ARBA00004608"/>
    </source>
</evidence>
<evidence type="ECO:0000256" key="2">
    <source>
        <dbReference type="ARBA" id="ARBA00006190"/>
    </source>
</evidence>